<dbReference type="GO" id="GO:0006427">
    <property type="term" value="P:histidyl-tRNA aminoacylation"/>
    <property type="evidence" value="ECO:0007669"/>
    <property type="project" value="UniProtKB-UniRule"/>
</dbReference>
<proteinExistence type="inferred from homology"/>
<dbReference type="PANTHER" id="PTHR11476">
    <property type="entry name" value="HISTIDYL-TRNA SYNTHETASE"/>
    <property type="match status" value="1"/>
</dbReference>
<dbReference type="InterPro" id="IPR006195">
    <property type="entry name" value="aa-tRNA-synth_II"/>
</dbReference>
<dbReference type="PIRSF" id="PIRSF001549">
    <property type="entry name" value="His-tRNA_synth"/>
    <property type="match status" value="1"/>
</dbReference>
<protein>
    <recommendedName>
        <fullName evidence="4 12">Histidine--tRNA ligase</fullName>
        <ecNumber evidence="3 12">6.1.1.21</ecNumber>
    </recommendedName>
</protein>
<organism evidence="15 16">
    <name type="scientific">Marivibrio halodurans</name>
    <dbReference type="NCBI Taxonomy" id="2039722"/>
    <lineage>
        <taxon>Bacteria</taxon>
        <taxon>Pseudomonadati</taxon>
        <taxon>Pseudomonadota</taxon>
        <taxon>Alphaproteobacteria</taxon>
        <taxon>Rhodospirillales</taxon>
        <taxon>Rhodospirillaceae</taxon>
        <taxon>Marivibrio</taxon>
    </lineage>
</organism>
<dbReference type="Proteomes" id="UP000672602">
    <property type="component" value="Unassembled WGS sequence"/>
</dbReference>
<keyword evidence="6 15" id="KW-0436">Ligase</keyword>
<keyword evidence="7" id="KW-0547">Nucleotide-binding</keyword>
<evidence type="ECO:0000256" key="8">
    <source>
        <dbReference type="ARBA" id="ARBA00022840"/>
    </source>
</evidence>
<comment type="catalytic activity">
    <reaction evidence="11">
        <text>tRNA(His) + L-histidine + ATP = L-histidyl-tRNA(His) + AMP + diphosphate + H(+)</text>
        <dbReference type="Rhea" id="RHEA:17313"/>
        <dbReference type="Rhea" id="RHEA-COMP:9665"/>
        <dbReference type="Rhea" id="RHEA-COMP:9689"/>
        <dbReference type="ChEBI" id="CHEBI:15378"/>
        <dbReference type="ChEBI" id="CHEBI:30616"/>
        <dbReference type="ChEBI" id="CHEBI:33019"/>
        <dbReference type="ChEBI" id="CHEBI:57595"/>
        <dbReference type="ChEBI" id="CHEBI:78442"/>
        <dbReference type="ChEBI" id="CHEBI:78527"/>
        <dbReference type="ChEBI" id="CHEBI:456215"/>
        <dbReference type="EC" id="6.1.1.21"/>
    </reaction>
</comment>
<evidence type="ECO:0000259" key="14">
    <source>
        <dbReference type="PROSITE" id="PS50862"/>
    </source>
</evidence>
<comment type="caution">
    <text evidence="15">The sequence shown here is derived from an EMBL/GenBank/DDBJ whole genome shotgun (WGS) entry which is preliminary data.</text>
</comment>
<dbReference type="RefSeq" id="WP_210682385.1">
    <property type="nucleotide sequence ID" value="NZ_JAGMWN010000005.1"/>
</dbReference>
<dbReference type="InterPro" id="IPR041715">
    <property type="entry name" value="HisRS-like_core"/>
</dbReference>
<dbReference type="InterPro" id="IPR004154">
    <property type="entry name" value="Anticodon-bd"/>
</dbReference>
<evidence type="ECO:0000256" key="10">
    <source>
        <dbReference type="ARBA" id="ARBA00023146"/>
    </source>
</evidence>
<dbReference type="Gene3D" id="3.40.50.800">
    <property type="entry name" value="Anticodon-binding domain"/>
    <property type="match status" value="1"/>
</dbReference>
<dbReference type="GO" id="GO:0004821">
    <property type="term" value="F:histidine-tRNA ligase activity"/>
    <property type="evidence" value="ECO:0007669"/>
    <property type="project" value="UniProtKB-UniRule"/>
</dbReference>
<evidence type="ECO:0000256" key="2">
    <source>
        <dbReference type="ARBA" id="ARBA00011738"/>
    </source>
</evidence>
<dbReference type="Pfam" id="PF03129">
    <property type="entry name" value="HGTP_anticodon"/>
    <property type="match status" value="1"/>
</dbReference>
<dbReference type="PANTHER" id="PTHR11476:SF7">
    <property type="entry name" value="HISTIDINE--TRNA LIGASE"/>
    <property type="match status" value="1"/>
</dbReference>
<evidence type="ECO:0000256" key="9">
    <source>
        <dbReference type="ARBA" id="ARBA00022917"/>
    </source>
</evidence>
<evidence type="ECO:0000256" key="7">
    <source>
        <dbReference type="ARBA" id="ARBA00022741"/>
    </source>
</evidence>
<feature type="binding site" evidence="13">
    <location>
        <position position="117"/>
    </location>
    <ligand>
        <name>L-histidine</name>
        <dbReference type="ChEBI" id="CHEBI:57595"/>
    </ligand>
</feature>
<dbReference type="AlphaFoldDB" id="A0A8J7S025"/>
<dbReference type="Pfam" id="PF13393">
    <property type="entry name" value="tRNA-synt_His"/>
    <property type="match status" value="1"/>
</dbReference>
<evidence type="ECO:0000256" key="11">
    <source>
        <dbReference type="ARBA" id="ARBA00047639"/>
    </source>
</evidence>
<comment type="subunit">
    <text evidence="2">Homodimer.</text>
</comment>
<feature type="binding site" evidence="13">
    <location>
        <position position="135"/>
    </location>
    <ligand>
        <name>L-histidine</name>
        <dbReference type="ChEBI" id="CHEBI:57595"/>
    </ligand>
</feature>
<sequence length="438" mass="48984">MIEKQKLKPISGFPEWLPEVRMVEQAWIDRIRGVFESYGFAPIETRSVEPVEVLLKQGDTDKEIYALRRLMEEEASASEADYALHYDLTVPMARYVAANLNDLTFPFKRYQIQRAWRGERPQEGRFREFTQCDIDVVDTRDIPLHFDAEMPAIVYEVMQALDVGPTVTRINNRKVLEGFYRALGVEQPHEVIRIVDKQDKIGPDGVSKMLTDELSLDGATIGKVLDLARVTGTKADVVERVRALGITGDLLEQGLDELHFVMKALESYPEGAFVADLSVARGLAYYTGTVYEVKFADDPSFPTICGGGRYENLVGSMLNKHLPGIGISIGLTRIFSKLVREGRIAPTRKTPTQVMVCYLPDASYEAVNGVARTLRARGIKTELFHEPRKLKQQLAYASNKGIPHVWFPAVGAEGKHEVKTLATGAQADADPESWLPEG</sequence>
<evidence type="ECO:0000256" key="3">
    <source>
        <dbReference type="ARBA" id="ARBA00012815"/>
    </source>
</evidence>
<evidence type="ECO:0000313" key="16">
    <source>
        <dbReference type="Proteomes" id="UP000672602"/>
    </source>
</evidence>
<keyword evidence="5" id="KW-0963">Cytoplasm</keyword>
<evidence type="ECO:0000256" key="5">
    <source>
        <dbReference type="ARBA" id="ARBA00022490"/>
    </source>
</evidence>
<evidence type="ECO:0000256" key="1">
    <source>
        <dbReference type="ARBA" id="ARBA00008226"/>
    </source>
</evidence>
<reference evidence="15" key="1">
    <citation type="submission" date="2021-04" db="EMBL/GenBank/DDBJ databases">
        <authorList>
            <person name="Zhang D.-C."/>
        </authorList>
    </citation>
    <scope>NUCLEOTIDE SEQUENCE</scope>
    <source>
        <strain evidence="15">CGMCC 1.15697</strain>
    </source>
</reference>
<keyword evidence="16" id="KW-1185">Reference proteome</keyword>
<keyword evidence="10" id="KW-0030">Aminoacyl-tRNA synthetase</keyword>
<dbReference type="EMBL" id="JAGMWN010000005">
    <property type="protein sequence ID" value="MBP5857810.1"/>
    <property type="molecule type" value="Genomic_DNA"/>
</dbReference>
<evidence type="ECO:0000256" key="6">
    <source>
        <dbReference type="ARBA" id="ARBA00022598"/>
    </source>
</evidence>
<evidence type="ECO:0000313" key="15">
    <source>
        <dbReference type="EMBL" id="MBP5857810.1"/>
    </source>
</evidence>
<name>A0A8J7S025_9PROT</name>
<dbReference type="InterPro" id="IPR045864">
    <property type="entry name" value="aa-tRNA-synth_II/BPL/LPL"/>
</dbReference>
<evidence type="ECO:0000256" key="13">
    <source>
        <dbReference type="PIRSR" id="PIRSR001549-1"/>
    </source>
</evidence>
<feature type="binding site" evidence="13">
    <location>
        <position position="281"/>
    </location>
    <ligand>
        <name>L-histidine</name>
        <dbReference type="ChEBI" id="CHEBI:57595"/>
    </ligand>
</feature>
<keyword evidence="9" id="KW-0648">Protein biosynthesis</keyword>
<evidence type="ECO:0000256" key="4">
    <source>
        <dbReference type="ARBA" id="ARBA00017399"/>
    </source>
</evidence>
<dbReference type="GO" id="GO:0005737">
    <property type="term" value="C:cytoplasm"/>
    <property type="evidence" value="ECO:0007669"/>
    <property type="project" value="UniProtKB-UniRule"/>
</dbReference>
<dbReference type="InterPro" id="IPR036621">
    <property type="entry name" value="Anticodon-bd_dom_sf"/>
</dbReference>
<feature type="binding site" evidence="13">
    <location>
        <begin position="285"/>
        <end position="286"/>
    </location>
    <ligand>
        <name>L-histidine</name>
        <dbReference type="ChEBI" id="CHEBI:57595"/>
    </ligand>
</feature>
<comment type="similarity">
    <text evidence="1">Belongs to the class-II aminoacyl-tRNA synthetase family.</text>
</comment>
<feature type="domain" description="Aminoacyl-transfer RNA synthetases class-II family profile" evidence="14">
    <location>
        <begin position="31"/>
        <end position="346"/>
    </location>
</feature>
<gene>
    <name evidence="15" type="ORF">KAJ83_12390</name>
</gene>
<dbReference type="NCBIfam" id="TIGR00442">
    <property type="entry name" value="hisS"/>
    <property type="match status" value="1"/>
</dbReference>
<dbReference type="CDD" id="cd00773">
    <property type="entry name" value="HisRS-like_core"/>
    <property type="match status" value="1"/>
</dbReference>
<accession>A0A8J7S025</accession>
<dbReference type="SUPFAM" id="SSF52954">
    <property type="entry name" value="Class II aaRS ABD-related"/>
    <property type="match status" value="1"/>
</dbReference>
<keyword evidence="8" id="KW-0067">ATP-binding</keyword>
<feature type="binding site" evidence="13">
    <location>
        <begin position="87"/>
        <end position="89"/>
    </location>
    <ligand>
        <name>L-histidine</name>
        <dbReference type="ChEBI" id="CHEBI:57595"/>
    </ligand>
</feature>
<dbReference type="GO" id="GO:0005524">
    <property type="term" value="F:ATP binding"/>
    <property type="evidence" value="ECO:0007669"/>
    <property type="project" value="UniProtKB-KW"/>
</dbReference>
<feature type="binding site" evidence="13">
    <location>
        <position position="131"/>
    </location>
    <ligand>
        <name>L-histidine</name>
        <dbReference type="ChEBI" id="CHEBI:57595"/>
    </ligand>
</feature>
<dbReference type="EC" id="6.1.1.21" evidence="3 12"/>
<dbReference type="Gene3D" id="3.30.930.10">
    <property type="entry name" value="Bira Bifunctional Protein, Domain 2"/>
    <property type="match status" value="1"/>
</dbReference>
<dbReference type="InterPro" id="IPR004516">
    <property type="entry name" value="HisRS/HisZ"/>
</dbReference>
<dbReference type="SUPFAM" id="SSF55681">
    <property type="entry name" value="Class II aaRS and biotin synthetases"/>
    <property type="match status" value="1"/>
</dbReference>
<dbReference type="InterPro" id="IPR015807">
    <property type="entry name" value="His-tRNA-ligase"/>
</dbReference>
<evidence type="ECO:0000256" key="12">
    <source>
        <dbReference type="NCBIfam" id="TIGR00442"/>
    </source>
</evidence>
<dbReference type="PROSITE" id="PS50862">
    <property type="entry name" value="AA_TRNA_LIGASE_II"/>
    <property type="match status" value="1"/>
</dbReference>